<dbReference type="NCBIfam" id="TIGR01980">
    <property type="entry name" value="sufB"/>
    <property type="match status" value="1"/>
</dbReference>
<reference evidence="5 6" key="1">
    <citation type="journal article" date="2015" name="Genome Announc.">
        <title>Expanding the biotechnology potential of lactobacilli through comparative genomics of 213 strains and associated genera.</title>
        <authorList>
            <person name="Sun Z."/>
            <person name="Harris H.M."/>
            <person name="McCann A."/>
            <person name="Guo C."/>
            <person name="Argimon S."/>
            <person name="Zhang W."/>
            <person name="Yang X."/>
            <person name="Jeffery I.B."/>
            <person name="Cooney J.C."/>
            <person name="Kagawa T.F."/>
            <person name="Liu W."/>
            <person name="Song Y."/>
            <person name="Salvetti E."/>
            <person name="Wrobel A."/>
            <person name="Rasinkangas P."/>
            <person name="Parkhill J."/>
            <person name="Rea M.C."/>
            <person name="O'Sullivan O."/>
            <person name="Ritari J."/>
            <person name="Douillard F.P."/>
            <person name="Paul Ross R."/>
            <person name="Yang R."/>
            <person name="Briner A.E."/>
            <person name="Felis G.E."/>
            <person name="de Vos W.M."/>
            <person name="Barrangou R."/>
            <person name="Klaenhammer T.R."/>
            <person name="Caufield P.W."/>
            <person name="Cui Y."/>
            <person name="Zhang H."/>
            <person name="O'Toole P.W."/>
        </authorList>
    </citation>
    <scope>NUCLEOTIDE SEQUENCE [LARGE SCALE GENOMIC DNA]</scope>
    <source>
        <strain evidence="5 6">DSM 20335</strain>
    </source>
</reference>
<dbReference type="RefSeq" id="WP_057753738.1">
    <property type="nucleotide sequence ID" value="NZ_AYYK01000001.1"/>
</dbReference>
<feature type="domain" description="SUF system FeS cluster assembly SufBD N-terminal" evidence="4">
    <location>
        <begin position="153"/>
        <end position="214"/>
    </location>
</feature>
<dbReference type="SUPFAM" id="SSF101960">
    <property type="entry name" value="Stabilizer of iron transporter SufD"/>
    <property type="match status" value="1"/>
</dbReference>
<accession>A0A0R2BK00</accession>
<dbReference type="AlphaFoldDB" id="A0A0R2BK00"/>
<organism evidence="5 6">
    <name type="scientific">Lapidilactobacillus dextrinicus DSM 20335</name>
    <dbReference type="NCBI Taxonomy" id="1423738"/>
    <lineage>
        <taxon>Bacteria</taxon>
        <taxon>Bacillati</taxon>
        <taxon>Bacillota</taxon>
        <taxon>Bacilli</taxon>
        <taxon>Lactobacillales</taxon>
        <taxon>Lactobacillaceae</taxon>
        <taxon>Lapidilactobacillus</taxon>
    </lineage>
</organism>
<comment type="caution">
    <text evidence="5">The sequence shown here is derived from an EMBL/GenBank/DDBJ whole genome shotgun (WGS) entry which is preliminary data.</text>
</comment>
<dbReference type="PANTHER" id="PTHR30508">
    <property type="entry name" value="FES CLUSTER ASSEMBLY PROTEIN SUF"/>
    <property type="match status" value="1"/>
</dbReference>
<dbReference type="PANTHER" id="PTHR30508:SF1">
    <property type="entry name" value="UPF0051 PROTEIN ABCI8, CHLOROPLASTIC-RELATED"/>
    <property type="match status" value="1"/>
</dbReference>
<feature type="compositionally biased region" description="Basic and acidic residues" evidence="2">
    <location>
        <begin position="1"/>
        <end position="13"/>
    </location>
</feature>
<keyword evidence="6" id="KW-1185">Reference proteome</keyword>
<gene>
    <name evidence="5" type="ORF">FC84_GL000550</name>
</gene>
<comment type="similarity">
    <text evidence="1">Belongs to the iron-sulfur cluster assembly SufBD family.</text>
</comment>
<dbReference type="Pfam" id="PF19295">
    <property type="entry name" value="SufBD_N"/>
    <property type="match status" value="1"/>
</dbReference>
<name>A0A0R2BK00_9LACO</name>
<dbReference type="STRING" id="1423738.FC84_GL000550"/>
<dbReference type="InterPro" id="IPR010231">
    <property type="entry name" value="SUF_FeS_clus_asmbl_SufB"/>
</dbReference>
<dbReference type="InterPro" id="IPR045595">
    <property type="entry name" value="SufBD_N"/>
</dbReference>
<dbReference type="GO" id="GO:0016226">
    <property type="term" value="P:iron-sulfur cluster assembly"/>
    <property type="evidence" value="ECO:0007669"/>
    <property type="project" value="InterPro"/>
</dbReference>
<dbReference type="InterPro" id="IPR037284">
    <property type="entry name" value="SUF_FeS_clus_asmbl_SufBD_sf"/>
</dbReference>
<evidence type="ECO:0000313" key="6">
    <source>
        <dbReference type="Proteomes" id="UP000051813"/>
    </source>
</evidence>
<dbReference type="InterPro" id="IPR055346">
    <property type="entry name" value="Fe-S_cluster_assembly_SufBD"/>
</dbReference>
<evidence type="ECO:0000259" key="4">
    <source>
        <dbReference type="Pfam" id="PF19295"/>
    </source>
</evidence>
<proteinExistence type="inferred from homology"/>
<protein>
    <submittedName>
        <fullName evidence="5">FeS assembly protein SufB</fullName>
    </submittedName>
</protein>
<evidence type="ECO:0000313" key="5">
    <source>
        <dbReference type="EMBL" id="KRM79853.1"/>
    </source>
</evidence>
<evidence type="ECO:0000256" key="2">
    <source>
        <dbReference type="SAM" id="MobiDB-lite"/>
    </source>
</evidence>
<dbReference type="OrthoDB" id="9803529at2"/>
<dbReference type="InterPro" id="IPR000825">
    <property type="entry name" value="SUF_FeS_clus_asmbl_SufBD_core"/>
</dbReference>
<feature type="domain" description="SUF system FeS cluster assembly SufBD core" evidence="3">
    <location>
        <begin position="217"/>
        <end position="451"/>
    </location>
</feature>
<dbReference type="Proteomes" id="UP000051813">
    <property type="component" value="Unassembled WGS sequence"/>
</dbReference>
<dbReference type="PATRIC" id="fig|1423738.3.peg.560"/>
<dbReference type="Pfam" id="PF01458">
    <property type="entry name" value="SUFBD_core"/>
    <property type="match status" value="1"/>
</dbReference>
<feature type="region of interest" description="Disordered" evidence="2">
    <location>
        <begin position="1"/>
        <end position="26"/>
    </location>
</feature>
<evidence type="ECO:0000259" key="3">
    <source>
        <dbReference type="Pfam" id="PF01458"/>
    </source>
</evidence>
<evidence type="ECO:0000256" key="1">
    <source>
        <dbReference type="ARBA" id="ARBA00043967"/>
    </source>
</evidence>
<sequence>MSEAKTKNTKNNEELENTVPDLGEDYDYGFSDDVQPIYSTGRGLTEATVREISAEKDEPEWMLNYRLRAYRTYQKMPMPDFGPDLSDLDLDHMLYYQKATDRQYRDWEDVPDTIKNTFDRLGVPEAERKYLAGSSAQYESEVVYHNMREEFEKLGIVFMSTDQALKEYPEIVKKYFGTLVHMNDNKFAALNSAVWSGGTFIYVPKGVKTDIPIQSYFRINAENSGQFERTLIIVDKDASVNYVEGCTAPNYSSDSLHAAVVEVFVEDDAYCRYTTIQNWSKNVYSLETKRAQAMKNATMEWVDGNLGSKTTMKYPSVYLDGEGARGTMLSIAVAGEGVIQDNGARMIHAAPNTSSSIVSKSISKDGGAVNYRGTVRFDRDSDGSFAHVECDTILMDERSTSDTVPFNEILNGNVAMEHEAKVSKISEEQLYYLMSRGIPEAKATEMIIMGFVEPFTKELPMEYAVELNRLIAYEMEGSVG</sequence>
<dbReference type="EMBL" id="AYYK01000001">
    <property type="protein sequence ID" value="KRM79853.1"/>
    <property type="molecule type" value="Genomic_DNA"/>
</dbReference>